<keyword evidence="1" id="KW-0812">Transmembrane</keyword>
<reference evidence="2 3" key="1">
    <citation type="submission" date="2019-07" db="EMBL/GenBank/DDBJ databases">
        <title>Genomics analysis of Aphanomyces spp. identifies a new class of oomycete effector associated with host adaptation.</title>
        <authorList>
            <person name="Gaulin E."/>
        </authorList>
    </citation>
    <scope>NUCLEOTIDE SEQUENCE [LARGE SCALE GENOMIC DNA]</scope>
    <source>
        <strain evidence="2 3">ATCC 201684</strain>
    </source>
</reference>
<evidence type="ECO:0000313" key="3">
    <source>
        <dbReference type="Proteomes" id="UP000481153"/>
    </source>
</evidence>
<evidence type="ECO:0000256" key="1">
    <source>
        <dbReference type="SAM" id="Phobius"/>
    </source>
</evidence>
<accession>A0A6G0XJ93</accession>
<gene>
    <name evidence="2" type="ORF">Ae201684_004106</name>
</gene>
<dbReference type="InterPro" id="IPR052649">
    <property type="entry name" value="NCE102-like"/>
</dbReference>
<comment type="caution">
    <text evidence="2">The sequence shown here is derived from an EMBL/GenBank/DDBJ whole genome shotgun (WGS) entry which is preliminary data.</text>
</comment>
<keyword evidence="1" id="KW-0472">Membrane</keyword>
<proteinExistence type="predicted"/>
<dbReference type="PANTHER" id="PTHR28165:SF1">
    <property type="entry name" value="NON-CLASSICAL EXPORT PROTEIN 2-RELATED"/>
    <property type="match status" value="1"/>
</dbReference>
<organism evidence="2 3">
    <name type="scientific">Aphanomyces euteiches</name>
    <dbReference type="NCBI Taxonomy" id="100861"/>
    <lineage>
        <taxon>Eukaryota</taxon>
        <taxon>Sar</taxon>
        <taxon>Stramenopiles</taxon>
        <taxon>Oomycota</taxon>
        <taxon>Saprolegniomycetes</taxon>
        <taxon>Saprolegniales</taxon>
        <taxon>Verrucalvaceae</taxon>
        <taxon>Aphanomyces</taxon>
    </lineage>
</organism>
<keyword evidence="1" id="KW-1133">Transmembrane helix</keyword>
<dbReference type="EMBL" id="VJMJ01000052">
    <property type="protein sequence ID" value="KAF0740368.1"/>
    <property type="molecule type" value="Genomic_DNA"/>
</dbReference>
<dbReference type="VEuPathDB" id="FungiDB:AeMF1_019451"/>
<name>A0A6G0XJ93_9STRA</name>
<feature type="transmembrane region" description="Helical" evidence="1">
    <location>
        <begin position="127"/>
        <end position="150"/>
    </location>
</feature>
<dbReference type="AlphaFoldDB" id="A0A6G0XJ93"/>
<evidence type="ECO:0000313" key="2">
    <source>
        <dbReference type="EMBL" id="KAF0740368.1"/>
    </source>
</evidence>
<sequence length="265" mass="29536">MKPMQKRQRNRTVMAVFRVLHAAIGVAIVATMMESYPTFRLDDGDVYRYAQTYHFCVVVVGYTALQYGAWYFVFVSYMKRMRIDIILERLLDIILLLTHVLCGYFASTKASCPPEATKTTNLRCSGLQATMALCFANAGVFLLVLIYGFVVRLPSHPDSTENLVPRGNYGGNYRMSDQTPAPVDAHVPPVDSDQPGRKSMPMLSPLWDVLSTADKAPTHEDDKTGNLVARGQFGNVKIEDVDKTDRLLPRGNFGSLAQKSALDKC</sequence>
<feature type="transmembrane region" description="Helical" evidence="1">
    <location>
        <begin position="90"/>
        <end position="107"/>
    </location>
</feature>
<feature type="transmembrane region" description="Helical" evidence="1">
    <location>
        <begin position="52"/>
        <end position="78"/>
    </location>
</feature>
<protein>
    <recommendedName>
        <fullName evidence="4">MARVEL domain-containing protein</fullName>
    </recommendedName>
</protein>
<dbReference type="Proteomes" id="UP000481153">
    <property type="component" value="Unassembled WGS sequence"/>
</dbReference>
<keyword evidence="3" id="KW-1185">Reference proteome</keyword>
<feature type="transmembrane region" description="Helical" evidence="1">
    <location>
        <begin position="12"/>
        <end position="32"/>
    </location>
</feature>
<evidence type="ECO:0008006" key="4">
    <source>
        <dbReference type="Google" id="ProtNLM"/>
    </source>
</evidence>
<dbReference type="PANTHER" id="PTHR28165">
    <property type="entry name" value="NON-CLASSICAL EXPORT PROTEIN 2-RELATED"/>
    <property type="match status" value="1"/>
</dbReference>